<feature type="transmembrane region" description="Helical" evidence="7">
    <location>
        <begin position="12"/>
        <end position="30"/>
    </location>
</feature>
<evidence type="ECO:0000256" key="7">
    <source>
        <dbReference type="RuleBase" id="RU362048"/>
    </source>
</evidence>
<protein>
    <recommendedName>
        <fullName evidence="7">UPF0056 membrane protein</fullName>
    </recommendedName>
</protein>
<reference evidence="8" key="1">
    <citation type="submission" date="2023-07" db="EMBL/GenBank/DDBJ databases">
        <title>The genome sequence of Rhodocytophaga aerolata KACC 12507.</title>
        <authorList>
            <person name="Zhang X."/>
        </authorList>
    </citation>
    <scope>NUCLEOTIDE SEQUENCE</scope>
    <source>
        <strain evidence="8">KACC 12507</strain>
    </source>
</reference>
<evidence type="ECO:0000256" key="3">
    <source>
        <dbReference type="ARBA" id="ARBA00022475"/>
    </source>
</evidence>
<dbReference type="InterPro" id="IPR002771">
    <property type="entry name" value="Multi_antbiot-R_MarC"/>
</dbReference>
<accession>A0ABT8RBZ8</accession>
<evidence type="ECO:0000256" key="2">
    <source>
        <dbReference type="ARBA" id="ARBA00009784"/>
    </source>
</evidence>
<keyword evidence="4 7" id="KW-0812">Transmembrane</keyword>
<organism evidence="8 9">
    <name type="scientific">Rhodocytophaga aerolata</name>
    <dbReference type="NCBI Taxonomy" id="455078"/>
    <lineage>
        <taxon>Bacteria</taxon>
        <taxon>Pseudomonadati</taxon>
        <taxon>Bacteroidota</taxon>
        <taxon>Cytophagia</taxon>
        <taxon>Cytophagales</taxon>
        <taxon>Rhodocytophagaceae</taxon>
        <taxon>Rhodocytophaga</taxon>
    </lineage>
</organism>
<keyword evidence="5 7" id="KW-1133">Transmembrane helix</keyword>
<comment type="subcellular location">
    <subcellularLocation>
        <location evidence="1 7">Cell membrane</location>
        <topology evidence="1 7">Multi-pass membrane protein</topology>
    </subcellularLocation>
</comment>
<evidence type="ECO:0000313" key="8">
    <source>
        <dbReference type="EMBL" id="MDO1449216.1"/>
    </source>
</evidence>
<evidence type="ECO:0000256" key="5">
    <source>
        <dbReference type="ARBA" id="ARBA00022989"/>
    </source>
</evidence>
<sequence length="189" mass="20394">MLSLKEITASTMILFSVIDILGNIPYIIKIRKGHCGVQSGKATVISAILMVGFLFMGESLLQFLGLDTSSFTIAGAIVMFIIAMEMIMGISLIREDSLSSCSSSIVPLAFPLIAGAGTLTTIISLRSVYEIPNILLGIILNIIIIYGVFRSSTWLEQKIGNTGFSIMRKVFGIVVLAIAIKIVKSNLFI</sequence>
<dbReference type="Proteomes" id="UP001168528">
    <property type="component" value="Unassembled WGS sequence"/>
</dbReference>
<dbReference type="Pfam" id="PF01914">
    <property type="entry name" value="MarC"/>
    <property type="match status" value="1"/>
</dbReference>
<dbReference type="RefSeq" id="WP_302040018.1">
    <property type="nucleotide sequence ID" value="NZ_JAUKPO010000017.1"/>
</dbReference>
<keyword evidence="6 7" id="KW-0472">Membrane</keyword>
<evidence type="ECO:0000256" key="4">
    <source>
        <dbReference type="ARBA" id="ARBA00022692"/>
    </source>
</evidence>
<evidence type="ECO:0000256" key="1">
    <source>
        <dbReference type="ARBA" id="ARBA00004651"/>
    </source>
</evidence>
<dbReference type="PANTHER" id="PTHR33508">
    <property type="entry name" value="UPF0056 MEMBRANE PROTEIN YHCE"/>
    <property type="match status" value="1"/>
</dbReference>
<dbReference type="EMBL" id="JAUKPO010000017">
    <property type="protein sequence ID" value="MDO1449216.1"/>
    <property type="molecule type" value="Genomic_DNA"/>
</dbReference>
<feature type="transmembrane region" description="Helical" evidence="7">
    <location>
        <begin position="105"/>
        <end position="125"/>
    </location>
</feature>
<proteinExistence type="inferred from homology"/>
<comment type="caution">
    <text evidence="8">The sequence shown here is derived from an EMBL/GenBank/DDBJ whole genome shotgun (WGS) entry which is preliminary data.</text>
</comment>
<feature type="transmembrane region" description="Helical" evidence="7">
    <location>
        <begin position="42"/>
        <end position="65"/>
    </location>
</feature>
<name>A0ABT8RBZ8_9BACT</name>
<evidence type="ECO:0000256" key="6">
    <source>
        <dbReference type="ARBA" id="ARBA00023136"/>
    </source>
</evidence>
<keyword evidence="9" id="KW-1185">Reference proteome</keyword>
<gene>
    <name evidence="8" type="ORF">Q0590_23265</name>
</gene>
<keyword evidence="3" id="KW-1003">Cell membrane</keyword>
<feature type="transmembrane region" description="Helical" evidence="7">
    <location>
        <begin position="131"/>
        <end position="149"/>
    </location>
</feature>
<comment type="similarity">
    <text evidence="2 7">Belongs to the UPF0056 (MarC) family.</text>
</comment>
<dbReference type="PANTHER" id="PTHR33508:SF1">
    <property type="entry name" value="UPF0056 MEMBRANE PROTEIN YHCE"/>
    <property type="match status" value="1"/>
</dbReference>
<feature type="transmembrane region" description="Helical" evidence="7">
    <location>
        <begin position="71"/>
        <end position="93"/>
    </location>
</feature>
<feature type="transmembrane region" description="Helical" evidence="7">
    <location>
        <begin position="170"/>
        <end position="188"/>
    </location>
</feature>
<evidence type="ECO:0000313" key="9">
    <source>
        <dbReference type="Proteomes" id="UP001168528"/>
    </source>
</evidence>